<organism evidence="1">
    <name type="scientific">Anguilla anguilla</name>
    <name type="common">European freshwater eel</name>
    <name type="synonym">Muraena anguilla</name>
    <dbReference type="NCBI Taxonomy" id="7936"/>
    <lineage>
        <taxon>Eukaryota</taxon>
        <taxon>Metazoa</taxon>
        <taxon>Chordata</taxon>
        <taxon>Craniata</taxon>
        <taxon>Vertebrata</taxon>
        <taxon>Euteleostomi</taxon>
        <taxon>Actinopterygii</taxon>
        <taxon>Neopterygii</taxon>
        <taxon>Teleostei</taxon>
        <taxon>Anguilliformes</taxon>
        <taxon>Anguillidae</taxon>
        <taxon>Anguilla</taxon>
    </lineage>
</organism>
<reference evidence="1" key="1">
    <citation type="submission" date="2014-11" db="EMBL/GenBank/DDBJ databases">
        <authorList>
            <person name="Amaro Gonzalez C."/>
        </authorList>
    </citation>
    <scope>NUCLEOTIDE SEQUENCE</scope>
</reference>
<protein>
    <submittedName>
        <fullName evidence="1">Uncharacterized protein</fullName>
    </submittedName>
</protein>
<reference evidence="1" key="2">
    <citation type="journal article" date="2015" name="Fish Shellfish Immunol.">
        <title>Early steps in the European eel (Anguilla anguilla)-Vibrio vulnificus interaction in the gills: Role of the RtxA13 toxin.</title>
        <authorList>
            <person name="Callol A."/>
            <person name="Pajuelo D."/>
            <person name="Ebbesson L."/>
            <person name="Teles M."/>
            <person name="MacKenzie S."/>
            <person name="Amaro C."/>
        </authorList>
    </citation>
    <scope>NUCLEOTIDE SEQUENCE</scope>
</reference>
<dbReference type="EMBL" id="GBXM01106001">
    <property type="protein sequence ID" value="JAH02576.1"/>
    <property type="molecule type" value="Transcribed_RNA"/>
</dbReference>
<dbReference type="AlphaFoldDB" id="A0A0E9PD44"/>
<evidence type="ECO:0000313" key="1">
    <source>
        <dbReference type="EMBL" id="JAH02576.1"/>
    </source>
</evidence>
<accession>A0A0E9PD44</accession>
<sequence length="37" mass="4441">MIYPIKSHYARNSCVCHIELVSHIHIQVERDQQTPFF</sequence>
<proteinExistence type="predicted"/>
<name>A0A0E9PD44_ANGAN</name>